<dbReference type="RefSeq" id="WP_044163953.1">
    <property type="nucleotide sequence ID" value="NZ_JACIER010000002.1"/>
</dbReference>
<evidence type="ECO:0008006" key="4">
    <source>
        <dbReference type="Google" id="ProtNLM"/>
    </source>
</evidence>
<keyword evidence="3" id="KW-1185">Reference proteome</keyword>
<proteinExistence type="predicted"/>
<feature type="chain" id="PRO_5032621309" description="DUF4958 domain-containing protein" evidence="1">
    <location>
        <begin position="29"/>
        <end position="719"/>
    </location>
</feature>
<dbReference type="Gene3D" id="2.60.40.2730">
    <property type="match status" value="1"/>
</dbReference>
<evidence type="ECO:0000313" key="3">
    <source>
        <dbReference type="Proteomes" id="UP000560658"/>
    </source>
</evidence>
<gene>
    <name evidence="2" type="ORF">GGR06_000635</name>
</gene>
<comment type="caution">
    <text evidence="2">The sequence shown here is derived from an EMBL/GenBank/DDBJ whole genome shotgun (WGS) entry which is preliminary data.</text>
</comment>
<dbReference type="Gene3D" id="2.30.30.1270">
    <property type="match status" value="1"/>
</dbReference>
<dbReference type="Gene3D" id="2.60.40.2710">
    <property type="match status" value="1"/>
</dbReference>
<dbReference type="EMBL" id="JACIER010000002">
    <property type="protein sequence ID" value="MBB4042870.1"/>
    <property type="molecule type" value="Genomic_DNA"/>
</dbReference>
<dbReference type="Proteomes" id="UP000560658">
    <property type="component" value="Unassembled WGS sequence"/>
</dbReference>
<evidence type="ECO:0000256" key="1">
    <source>
        <dbReference type="SAM" id="SignalP"/>
    </source>
</evidence>
<protein>
    <recommendedName>
        <fullName evidence="4">DUF4958 domain-containing protein</fullName>
    </recommendedName>
</protein>
<dbReference type="Pfam" id="PF16319">
    <property type="entry name" value="SGBP_BT4661-like"/>
    <property type="match status" value="1"/>
</dbReference>
<sequence length="719" mass="77449">MRLKLQYITSRFLAILMVVVLCALPTSCTDTETTDSTKFALHYAGITDIGPSMNFNLDGPTYIGNTPSDFAITRITVNGEVYSTDCFAIDSDKGSITIANTSDLPVGLYSLSISCYSSGKYYEFKDILTINMMKSVPDGITVEPNKIEVEYGDIIDEESTEILPTAQVKTDGNHISIRKYIIANVRKDGALIENKDFFAISATGEISVVKGQTGIQPGKYVLDLKLTTAVVDEEAEEGIFANALEIDITSKPLSLVYTPNSVRTEVGTGNVSVSPEFIGSVDDLVYSIKSKSPSTAPISIDPTTGVLTLDANNSLAIDDKCEVTVTATNKFGTADFENVYTINIVAFIHPIDNFSYNNTEDFIQATAFEHSVAVIDGDEVSYSFVNLPEELSALTIDSHSGKITATKGNSIPVGSHTVTVLAKNSKNEKQASFKLNVAKNPYYFTYIHWGNNLNLAPAKAYASQHRVNSKAELLALSIPVAETDLPNDVKVIWEVATESFSGGSTQIDEHGTLTFTGGWIDAKCFVVVVSATTGKGTAGEITVKTPVFVDCSAAIKGITVSYTPFAFQVNPRTGGNSVAPVITGAADQSQFLMDYRRTFNFYNINGPASHLDGQPTVKTSFMYSIWAAYFNAIGSSSVNTGARAPLSYYDNIGKTSIPAAFVNNTDLSVVVNPDKWKDDAGFANGVMIGQMTYATNGNPSSIGGGEKIFPLAIWFDTKF</sequence>
<keyword evidence="1" id="KW-0732">Signal</keyword>
<evidence type="ECO:0000313" key="2">
    <source>
        <dbReference type="EMBL" id="MBB4042870.1"/>
    </source>
</evidence>
<dbReference type="Gene3D" id="2.60.40.60">
    <property type="entry name" value="Cadherins"/>
    <property type="match status" value="1"/>
</dbReference>
<name>A0A840CSJ1_9BACE</name>
<accession>A0A840CSJ1</accession>
<organism evidence="2 3">
    <name type="scientific">Bacteroides reticulotermitis</name>
    <dbReference type="NCBI Taxonomy" id="1133319"/>
    <lineage>
        <taxon>Bacteria</taxon>
        <taxon>Pseudomonadati</taxon>
        <taxon>Bacteroidota</taxon>
        <taxon>Bacteroidia</taxon>
        <taxon>Bacteroidales</taxon>
        <taxon>Bacteroidaceae</taxon>
        <taxon>Bacteroides</taxon>
    </lineage>
</organism>
<dbReference type="Gene3D" id="2.60.40.2720">
    <property type="match status" value="1"/>
</dbReference>
<reference evidence="2" key="1">
    <citation type="submission" date="2020-08" db="EMBL/GenBank/DDBJ databases">
        <title>Genomic Encyclopedia of Type Strains, Phase IV (KMG-IV): sequencing the most valuable type-strain genomes for metagenomic binning, comparative biology and taxonomic classification.</title>
        <authorList>
            <person name="Goeker M."/>
        </authorList>
    </citation>
    <scope>NUCLEOTIDE SEQUENCE [LARGE SCALE GENOMIC DNA]</scope>
    <source>
        <strain evidence="2">DSM 105720</strain>
    </source>
</reference>
<dbReference type="InterPro" id="IPR013783">
    <property type="entry name" value="Ig-like_fold"/>
</dbReference>
<feature type="signal peptide" evidence="1">
    <location>
        <begin position="1"/>
        <end position="28"/>
    </location>
</feature>
<dbReference type="Gene3D" id="2.60.40.10">
    <property type="entry name" value="Immunoglobulins"/>
    <property type="match status" value="1"/>
</dbReference>
<dbReference type="AlphaFoldDB" id="A0A840CSJ1"/>
<dbReference type="InterPro" id="IPR032529">
    <property type="entry name" value="BT4661-like"/>
</dbReference>